<dbReference type="EMBL" id="DTBJ01000014">
    <property type="protein sequence ID" value="HGM58241.1"/>
    <property type="molecule type" value="Genomic_DNA"/>
</dbReference>
<accession>A0A7C4D6N7</accession>
<reference evidence="1" key="1">
    <citation type="journal article" date="2020" name="mSystems">
        <title>Genome- and Community-Level Interaction Insights into Carbon Utilization and Element Cycling Functions of Hydrothermarchaeota in Hydrothermal Sediment.</title>
        <authorList>
            <person name="Zhou Z."/>
            <person name="Liu Y."/>
            <person name="Xu W."/>
            <person name="Pan J."/>
            <person name="Luo Z.H."/>
            <person name="Li M."/>
        </authorList>
    </citation>
    <scope>NUCLEOTIDE SEQUENCE [LARGE SCALE GENOMIC DNA]</scope>
    <source>
        <strain evidence="1">SpSt-642</strain>
    </source>
</reference>
<comment type="caution">
    <text evidence="1">The sequence shown here is derived from an EMBL/GenBank/DDBJ whole genome shotgun (WGS) entry which is preliminary data.</text>
</comment>
<gene>
    <name evidence="1" type="ORF">ENU14_01445</name>
</gene>
<sequence>MISELVNRLNKFFNKVLYEKQIEHYMIALFRNDKLEYTLCIDKNIDEYFYGKIVSINKTSLIDCLEILYNPYGLFIFARNIDEFIDKLMKKIKKI</sequence>
<name>A0A7C4D6N7_STAMA</name>
<organism evidence="1">
    <name type="scientific">Staphylothermus marinus</name>
    <dbReference type="NCBI Taxonomy" id="2280"/>
    <lineage>
        <taxon>Archaea</taxon>
        <taxon>Thermoproteota</taxon>
        <taxon>Thermoprotei</taxon>
        <taxon>Desulfurococcales</taxon>
        <taxon>Desulfurococcaceae</taxon>
        <taxon>Staphylothermus</taxon>
    </lineage>
</organism>
<protein>
    <submittedName>
        <fullName evidence="1">Uncharacterized protein</fullName>
    </submittedName>
</protein>
<evidence type="ECO:0000313" key="1">
    <source>
        <dbReference type="EMBL" id="HGM58241.1"/>
    </source>
</evidence>
<dbReference type="AlphaFoldDB" id="A0A7C4D6N7"/>
<proteinExistence type="predicted"/>